<evidence type="ECO:0000313" key="3">
    <source>
        <dbReference type="Proteomes" id="UP001201161"/>
    </source>
</evidence>
<proteinExistence type="inferred from homology"/>
<organism evidence="2 3">
    <name type="scientific">Nocardioides potassii</name>
    <dbReference type="NCBI Taxonomy" id="2911371"/>
    <lineage>
        <taxon>Bacteria</taxon>
        <taxon>Bacillati</taxon>
        <taxon>Actinomycetota</taxon>
        <taxon>Actinomycetes</taxon>
        <taxon>Propionibacteriales</taxon>
        <taxon>Nocardioidaceae</taxon>
        <taxon>Nocardioides</taxon>
    </lineage>
</organism>
<name>A0ABS9HAC4_9ACTN</name>
<dbReference type="SUPFAM" id="SSF46785">
    <property type="entry name" value="Winged helix' DNA-binding domain"/>
    <property type="match status" value="1"/>
</dbReference>
<keyword evidence="3" id="KW-1185">Reference proteome</keyword>
<comment type="similarity">
    <text evidence="1">Belongs to the ROK (NagC/XylR) family.</text>
</comment>
<sequence length="379" mass="39337">MDLIRRGKAETTTELAHAMGLARSTVSERIEALQRLDLLVPAGETTPSRGRPAGRFSFNAKAGVTLAAQVGMSGTMVAITDLAGEVEWHDQVQHDIGAGPEALYDLLLKQFNNGLRDLGRETSAVLGIGVGLPGDIEIASAPARAAGSAGSWDEQALRDRLSETFGALAIVDRDVNLMAIGEHRSSWPDAKVFMCLKVGTVIACGLVIDDQVIRGASGMLGEVGHTKLAGADLPCACGSRGCLNTVAGGPALAAHLSEMGLDAHSARDVSNLANNGNIPAGQAVRVAGQRIGEVVASAINLLNPDVITVWGYLVDSGDQFLAGLQESVYKTALPSSAQAAIITRARLGDDVGLRGAALTVIERALEPEKIDLLVDAVSA</sequence>
<dbReference type="InterPro" id="IPR036388">
    <property type="entry name" value="WH-like_DNA-bd_sf"/>
</dbReference>
<accession>A0ABS9HAC4</accession>
<dbReference type="InterPro" id="IPR000600">
    <property type="entry name" value="ROK"/>
</dbReference>
<gene>
    <name evidence="2" type="ORF">L2K70_11080</name>
</gene>
<evidence type="ECO:0000313" key="2">
    <source>
        <dbReference type="EMBL" id="MCF6378146.1"/>
    </source>
</evidence>
<protein>
    <submittedName>
        <fullName evidence="2">ROK family protein</fullName>
    </submittedName>
</protein>
<dbReference type="InterPro" id="IPR043129">
    <property type="entry name" value="ATPase_NBD"/>
</dbReference>
<dbReference type="EMBL" id="JAKJHZ010000007">
    <property type="protein sequence ID" value="MCF6378146.1"/>
    <property type="molecule type" value="Genomic_DNA"/>
</dbReference>
<dbReference type="Proteomes" id="UP001201161">
    <property type="component" value="Unassembled WGS sequence"/>
</dbReference>
<dbReference type="PANTHER" id="PTHR18964:SF173">
    <property type="entry name" value="GLUCOKINASE"/>
    <property type="match status" value="1"/>
</dbReference>
<evidence type="ECO:0000256" key="1">
    <source>
        <dbReference type="ARBA" id="ARBA00006479"/>
    </source>
</evidence>
<reference evidence="2 3" key="1">
    <citation type="submission" date="2022-01" db="EMBL/GenBank/DDBJ databases">
        <title>Nocardioides sp. nov., an actinomycete isolated from mining soil.</title>
        <authorList>
            <person name="Liu L."/>
        </authorList>
    </citation>
    <scope>NUCLEOTIDE SEQUENCE [LARGE SCALE GENOMIC DNA]</scope>
    <source>
        <strain evidence="2 3">KLBMP 9356</strain>
    </source>
</reference>
<dbReference type="Gene3D" id="3.30.420.40">
    <property type="match status" value="2"/>
</dbReference>
<dbReference type="Pfam" id="PF00480">
    <property type="entry name" value="ROK"/>
    <property type="match status" value="1"/>
</dbReference>
<dbReference type="InterPro" id="IPR036390">
    <property type="entry name" value="WH_DNA-bd_sf"/>
</dbReference>
<comment type="caution">
    <text evidence="2">The sequence shown here is derived from an EMBL/GenBank/DDBJ whole genome shotgun (WGS) entry which is preliminary data.</text>
</comment>
<dbReference type="SUPFAM" id="SSF53067">
    <property type="entry name" value="Actin-like ATPase domain"/>
    <property type="match status" value="1"/>
</dbReference>
<dbReference type="PANTHER" id="PTHR18964">
    <property type="entry name" value="ROK (REPRESSOR, ORF, KINASE) FAMILY"/>
    <property type="match status" value="1"/>
</dbReference>
<dbReference type="Gene3D" id="1.10.10.10">
    <property type="entry name" value="Winged helix-like DNA-binding domain superfamily/Winged helix DNA-binding domain"/>
    <property type="match status" value="1"/>
</dbReference>